<dbReference type="FunFam" id="1.20.58.2170:FF:000001">
    <property type="entry name" value="Death domain-associated protein 6"/>
    <property type="match status" value="1"/>
</dbReference>
<dbReference type="VEuPathDB" id="VectorBase:ACUA018851"/>
<dbReference type="PANTHER" id="PTHR12766">
    <property type="entry name" value="DEATH DOMAIN-ASSOCIATED PROTEIN 6 DAXX"/>
    <property type="match status" value="1"/>
</dbReference>
<dbReference type="GO" id="GO:0050681">
    <property type="term" value="F:nuclear androgen receptor binding"/>
    <property type="evidence" value="ECO:0007669"/>
    <property type="project" value="TreeGrafter"/>
</dbReference>
<evidence type="ECO:0000256" key="4">
    <source>
        <dbReference type="ARBA" id="ARBA00022454"/>
    </source>
</evidence>
<dbReference type="InterPro" id="IPR046426">
    <property type="entry name" value="DAXX_histone-bd_sf"/>
</dbReference>
<evidence type="ECO:0000256" key="2">
    <source>
        <dbReference type="ARBA" id="ARBA00004286"/>
    </source>
</evidence>
<evidence type="ECO:0000256" key="9">
    <source>
        <dbReference type="ARBA" id="ARBA00023242"/>
    </source>
</evidence>
<sequence>MESSSVIVLDSDSDDGVIMENPSNCIGGKRKATPSPLTPHTAHTGTQLNGTNTSSTAVSASGDAQGPQRKRIKPITIASNLAEKRWSEGQTSLNYNNNNNQPIICNENFAPITYSEDWEQEIKKYQQKLAGGCGDNQERSQTATVTTAAKDRSSTTTNDDSDPNSSNSGSPGIVDKSSPETPATAKSVSRKTPPSTIEKNPIGKEFQDLLDACRKADSSKDMELLIKKKLIRYYEIVHPDYVNSKSFKKAVVEATTGIRAQPNLVFLKLVNIVEELNARRKSRSVAQPEADQTTPVEAQDSSTGNAKKDRQISRLNRALYILMKRIQQMEEADVDFNQEKNSTYLLAERYKKRAFDIYEKLCDITGESKNAHRLVRKPIHFEGTQYTEFNRTLSQFVNRTNTFPNFRDVLKCLEHCNTKHDYGLRSERMNRIAHDAFIKVGKQLQKRRKTDLYETVMYHAGEEKDPASVDPKLREKLEENGRHYSKVNSIIDKFAEKELNIREEDQEKTDKSNTPAETKNETMPSSSKHSATATSSDVTEPNGEKSDNVLELSDDDDDDDEDEDDDDDDDEDEDEDEDDAESTTKENVRPDSFEDVVISDDEELIVLDS</sequence>
<evidence type="ECO:0000256" key="6">
    <source>
        <dbReference type="ARBA" id="ARBA00022703"/>
    </source>
</evidence>
<keyword evidence="7" id="KW-0175">Coiled coil</keyword>
<evidence type="ECO:0000256" key="1">
    <source>
        <dbReference type="ARBA" id="ARBA00004123"/>
    </source>
</evidence>
<feature type="compositionally biased region" description="Low complexity" evidence="10">
    <location>
        <begin position="525"/>
        <end position="536"/>
    </location>
</feature>
<reference evidence="12" key="2">
    <citation type="submission" date="2020-05" db="UniProtKB">
        <authorList>
            <consortium name="EnsemblMetazoa"/>
        </authorList>
    </citation>
    <scope>IDENTIFICATION</scope>
    <source>
        <strain evidence="12">A-37</strain>
    </source>
</reference>
<feature type="region of interest" description="Disordered" evidence="10">
    <location>
        <begin position="501"/>
        <end position="609"/>
    </location>
</feature>
<feature type="region of interest" description="Disordered" evidence="10">
    <location>
        <begin position="131"/>
        <end position="202"/>
    </location>
</feature>
<feature type="domain" description="Daxx histone-binding" evidence="11">
    <location>
        <begin position="415"/>
        <end position="496"/>
    </location>
</feature>
<evidence type="ECO:0000256" key="5">
    <source>
        <dbReference type="ARBA" id="ARBA00022490"/>
    </source>
</evidence>
<dbReference type="STRING" id="139723.A0A182MI56"/>
<keyword evidence="13" id="KW-1185">Reference proteome</keyword>
<feature type="compositionally biased region" description="Polar residues" evidence="10">
    <location>
        <begin position="179"/>
        <end position="198"/>
    </location>
</feature>
<feature type="compositionally biased region" description="Acidic residues" evidence="10">
    <location>
        <begin position="552"/>
        <end position="581"/>
    </location>
</feature>
<evidence type="ECO:0000313" key="13">
    <source>
        <dbReference type="Proteomes" id="UP000075883"/>
    </source>
</evidence>
<evidence type="ECO:0000256" key="8">
    <source>
        <dbReference type="ARBA" id="ARBA00023186"/>
    </source>
</evidence>
<dbReference type="Pfam" id="PF20920">
    <property type="entry name" value="DAXX_hist_bd"/>
    <property type="match status" value="1"/>
</dbReference>
<comment type="subcellular location">
    <subcellularLocation>
        <location evidence="2">Chromosome</location>
    </subcellularLocation>
    <subcellularLocation>
        <location evidence="3">Cytoplasm</location>
    </subcellularLocation>
    <subcellularLocation>
        <location evidence="1">Nucleus</location>
    </subcellularLocation>
</comment>
<evidence type="ECO:0000256" key="10">
    <source>
        <dbReference type="SAM" id="MobiDB-lite"/>
    </source>
</evidence>
<reference evidence="13" key="1">
    <citation type="submission" date="2013-09" db="EMBL/GenBank/DDBJ databases">
        <title>The Genome Sequence of Anopheles culicifacies species A.</title>
        <authorList>
            <consortium name="The Broad Institute Genomics Platform"/>
            <person name="Neafsey D.E."/>
            <person name="Besansky N."/>
            <person name="Howell P."/>
            <person name="Walton C."/>
            <person name="Young S.K."/>
            <person name="Zeng Q."/>
            <person name="Gargeya S."/>
            <person name="Fitzgerald M."/>
            <person name="Haas B."/>
            <person name="Abouelleil A."/>
            <person name="Allen A.W."/>
            <person name="Alvarado L."/>
            <person name="Arachchi H.M."/>
            <person name="Berlin A.M."/>
            <person name="Chapman S.B."/>
            <person name="Gainer-Dewar J."/>
            <person name="Goldberg J."/>
            <person name="Griggs A."/>
            <person name="Gujja S."/>
            <person name="Hansen M."/>
            <person name="Howarth C."/>
            <person name="Imamovic A."/>
            <person name="Ireland A."/>
            <person name="Larimer J."/>
            <person name="McCowan C."/>
            <person name="Murphy C."/>
            <person name="Pearson M."/>
            <person name="Poon T.W."/>
            <person name="Priest M."/>
            <person name="Roberts A."/>
            <person name="Saif S."/>
            <person name="Shea T."/>
            <person name="Sisk P."/>
            <person name="Sykes S."/>
            <person name="Wortman J."/>
            <person name="Nusbaum C."/>
            <person name="Birren B."/>
        </authorList>
    </citation>
    <scope>NUCLEOTIDE SEQUENCE [LARGE SCALE GENOMIC DNA]</scope>
    <source>
        <strain evidence="13">A-37</strain>
    </source>
</reference>
<dbReference type="AlphaFoldDB" id="A0A182MI56"/>
<dbReference type="PANTHER" id="PTHR12766:SF7">
    <property type="entry name" value="DEATH DOMAIN-ASSOCIATED PROTEIN 6"/>
    <property type="match status" value="1"/>
</dbReference>
<dbReference type="Gene3D" id="1.10.8.810">
    <property type="entry name" value="Daxx helical bundle domain"/>
    <property type="match status" value="1"/>
</dbReference>
<proteinExistence type="predicted"/>
<evidence type="ECO:0000259" key="11">
    <source>
        <dbReference type="Pfam" id="PF20920"/>
    </source>
</evidence>
<feature type="compositionally biased region" description="Low complexity" evidence="10">
    <location>
        <begin position="1"/>
        <end position="10"/>
    </location>
</feature>
<feature type="compositionally biased region" description="Basic and acidic residues" evidence="10">
    <location>
        <begin position="582"/>
        <end position="592"/>
    </location>
</feature>
<accession>A0A182MI56</accession>
<evidence type="ECO:0000313" key="12">
    <source>
        <dbReference type="EnsemblMetazoa" id="ACUA018851-PA"/>
    </source>
</evidence>
<dbReference type="EnsemblMetazoa" id="ACUA018851-RA">
    <property type="protein sequence ID" value="ACUA018851-PA"/>
    <property type="gene ID" value="ACUA018851"/>
</dbReference>
<keyword evidence="9" id="KW-0539">Nucleus</keyword>
<keyword evidence="4" id="KW-0158">Chromosome</keyword>
<dbReference type="GO" id="GO:0016605">
    <property type="term" value="C:PML body"/>
    <property type="evidence" value="ECO:0007669"/>
    <property type="project" value="TreeGrafter"/>
</dbReference>
<dbReference type="InterPro" id="IPR038298">
    <property type="entry name" value="Daxx_N_sf"/>
</dbReference>
<dbReference type="InterPro" id="IPR046378">
    <property type="entry name" value="DAXX_histone-bd"/>
</dbReference>
<dbReference type="Gene3D" id="1.20.58.2170">
    <property type="match status" value="1"/>
</dbReference>
<name>A0A182MI56_9DIPT</name>
<evidence type="ECO:0000256" key="3">
    <source>
        <dbReference type="ARBA" id="ARBA00004496"/>
    </source>
</evidence>
<dbReference type="GO" id="GO:0003713">
    <property type="term" value="F:transcription coactivator activity"/>
    <property type="evidence" value="ECO:0007669"/>
    <property type="project" value="TreeGrafter"/>
</dbReference>
<dbReference type="GO" id="GO:0005737">
    <property type="term" value="C:cytoplasm"/>
    <property type="evidence" value="ECO:0007669"/>
    <property type="project" value="UniProtKB-SubCell"/>
</dbReference>
<dbReference type="GO" id="GO:0003714">
    <property type="term" value="F:transcription corepressor activity"/>
    <property type="evidence" value="ECO:0007669"/>
    <property type="project" value="TreeGrafter"/>
</dbReference>
<dbReference type="GO" id="GO:0042393">
    <property type="term" value="F:histone binding"/>
    <property type="evidence" value="ECO:0007669"/>
    <property type="project" value="InterPro"/>
</dbReference>
<feature type="compositionally biased region" description="Polar residues" evidence="10">
    <location>
        <begin position="512"/>
        <end position="524"/>
    </location>
</feature>
<dbReference type="GO" id="GO:0005694">
    <property type="term" value="C:chromosome"/>
    <property type="evidence" value="ECO:0007669"/>
    <property type="project" value="UniProtKB-SubCell"/>
</dbReference>
<feature type="compositionally biased region" description="Polar residues" evidence="10">
    <location>
        <begin position="41"/>
        <end position="59"/>
    </location>
</feature>
<keyword evidence="6" id="KW-0053">Apoptosis</keyword>
<feature type="compositionally biased region" description="Acidic residues" evidence="10">
    <location>
        <begin position="593"/>
        <end position="609"/>
    </location>
</feature>
<dbReference type="EMBL" id="AXCM01004322">
    <property type="status" value="NOT_ANNOTATED_CDS"/>
    <property type="molecule type" value="Genomic_DNA"/>
</dbReference>
<dbReference type="CDD" id="cd13150">
    <property type="entry name" value="DAXX_histone_binding"/>
    <property type="match status" value="1"/>
</dbReference>
<protein>
    <recommendedName>
        <fullName evidence="11">Daxx histone-binding domain-containing protein</fullName>
    </recommendedName>
</protein>
<keyword evidence="8" id="KW-0143">Chaperone</keyword>
<feature type="compositionally biased region" description="Low complexity" evidence="10">
    <location>
        <begin position="154"/>
        <end position="172"/>
    </location>
</feature>
<organism evidence="12 13">
    <name type="scientific">Anopheles culicifacies</name>
    <dbReference type="NCBI Taxonomy" id="139723"/>
    <lineage>
        <taxon>Eukaryota</taxon>
        <taxon>Metazoa</taxon>
        <taxon>Ecdysozoa</taxon>
        <taxon>Arthropoda</taxon>
        <taxon>Hexapoda</taxon>
        <taxon>Insecta</taxon>
        <taxon>Pterygota</taxon>
        <taxon>Neoptera</taxon>
        <taxon>Endopterygota</taxon>
        <taxon>Diptera</taxon>
        <taxon>Nematocera</taxon>
        <taxon>Culicoidea</taxon>
        <taxon>Culicidae</taxon>
        <taxon>Anophelinae</taxon>
        <taxon>Anopheles</taxon>
        <taxon>culicifacies species complex</taxon>
    </lineage>
</organism>
<evidence type="ECO:0000256" key="7">
    <source>
        <dbReference type="ARBA" id="ARBA00023054"/>
    </source>
</evidence>
<feature type="compositionally biased region" description="Polar residues" evidence="10">
    <location>
        <begin position="290"/>
        <end position="305"/>
    </location>
</feature>
<feature type="region of interest" description="Disordered" evidence="10">
    <location>
        <begin position="280"/>
        <end position="309"/>
    </location>
</feature>
<feature type="region of interest" description="Disordered" evidence="10">
    <location>
        <begin position="1"/>
        <end position="69"/>
    </location>
</feature>
<dbReference type="GO" id="GO:0006915">
    <property type="term" value="P:apoptotic process"/>
    <property type="evidence" value="ECO:0007669"/>
    <property type="project" value="UniProtKB-KW"/>
</dbReference>
<keyword evidence="5" id="KW-0963">Cytoplasm</keyword>
<feature type="compositionally biased region" description="Basic and acidic residues" evidence="10">
    <location>
        <begin position="501"/>
        <end position="511"/>
    </location>
</feature>
<dbReference type="Proteomes" id="UP000075883">
    <property type="component" value="Unassembled WGS sequence"/>
</dbReference>